<organism evidence="3 4">
    <name type="scientific">Fistulifera solaris</name>
    <name type="common">Oleaginous diatom</name>
    <dbReference type="NCBI Taxonomy" id="1519565"/>
    <lineage>
        <taxon>Eukaryota</taxon>
        <taxon>Sar</taxon>
        <taxon>Stramenopiles</taxon>
        <taxon>Ochrophyta</taxon>
        <taxon>Bacillariophyta</taxon>
        <taxon>Bacillariophyceae</taxon>
        <taxon>Bacillariophycidae</taxon>
        <taxon>Naviculales</taxon>
        <taxon>Naviculaceae</taxon>
        <taxon>Fistulifera</taxon>
    </lineage>
</organism>
<evidence type="ECO:0000313" key="4">
    <source>
        <dbReference type="Proteomes" id="UP000198406"/>
    </source>
</evidence>
<feature type="compositionally biased region" description="Polar residues" evidence="1">
    <location>
        <begin position="159"/>
        <end position="172"/>
    </location>
</feature>
<evidence type="ECO:0000313" key="3">
    <source>
        <dbReference type="EMBL" id="GAX13208.1"/>
    </source>
</evidence>
<feature type="compositionally biased region" description="Polar residues" evidence="1">
    <location>
        <begin position="105"/>
        <end position="117"/>
    </location>
</feature>
<name>A0A1Z5JHF4_FISSO</name>
<feature type="region of interest" description="Disordered" evidence="1">
    <location>
        <begin position="95"/>
        <end position="117"/>
    </location>
</feature>
<proteinExistence type="predicted"/>
<accession>A0A1Z5JHF4</accession>
<gene>
    <name evidence="3" type="ORF">FisN_17Hh140</name>
</gene>
<feature type="region of interest" description="Disordered" evidence="1">
    <location>
        <begin position="158"/>
        <end position="188"/>
    </location>
</feature>
<comment type="caution">
    <text evidence="3">The sequence shown here is derived from an EMBL/GenBank/DDBJ whole genome shotgun (WGS) entry which is preliminary data.</text>
</comment>
<reference evidence="3 4" key="1">
    <citation type="journal article" date="2015" name="Plant Cell">
        <title>Oil accumulation by the oleaginous diatom Fistulifera solaris as revealed by the genome and transcriptome.</title>
        <authorList>
            <person name="Tanaka T."/>
            <person name="Maeda Y."/>
            <person name="Veluchamy A."/>
            <person name="Tanaka M."/>
            <person name="Abida H."/>
            <person name="Marechal E."/>
            <person name="Bowler C."/>
            <person name="Muto M."/>
            <person name="Sunaga Y."/>
            <person name="Tanaka M."/>
            <person name="Yoshino T."/>
            <person name="Taniguchi T."/>
            <person name="Fukuda Y."/>
            <person name="Nemoto M."/>
            <person name="Matsumoto M."/>
            <person name="Wong P.S."/>
            <person name="Aburatani S."/>
            <person name="Fujibuchi W."/>
        </authorList>
    </citation>
    <scope>NUCLEOTIDE SEQUENCE [LARGE SCALE GENOMIC DNA]</scope>
    <source>
        <strain evidence="3 4">JPCC DA0580</strain>
    </source>
</reference>
<keyword evidence="2" id="KW-0472">Membrane</keyword>
<dbReference type="Proteomes" id="UP000198406">
    <property type="component" value="Unassembled WGS sequence"/>
</dbReference>
<evidence type="ECO:0008006" key="5">
    <source>
        <dbReference type="Google" id="ProtNLM"/>
    </source>
</evidence>
<sequence length="536" mass="61174">MEISPVLQKDDLERLHGYLRRDVYERLYNTPTTASKMGRCSSSSARTPSSTGDILIIPAASSSPEKFFNSESQLSPAYQTPKESARRQVNPFDLYSDRDEIPPTTKKQAFSSSNLQKANHSVVSPDLVQDFPATMTASHKKAVAAPARAKSPFAVKRQLFTSETPTRSNRSTTKNHRFPQRGRPTPNRLLQRMSPIAKERLVAEQTKTRAGIAAAAIKGVKNFFENIEQEEISLDEISEVIKELYPDLDCHALALLAYESLQSNNRDGLVDLAEFQQFIHFLAFFNGVWKDVVYWDHRFGLSVRKKDFVIVAQKLGLFNNPLETFSELDTEGRGRILYNQFCTLCASKRLQTKEWNITRDEHEAKEVAQPSDVKQEASKVNLAPIQEILRMFDSNFVPTKETVLDLFRRIDVHDSGKLKFSDIEKGFDLTHVPSASKPLALGVYATSDWGEKEVFDPDSFYLFVLFLVYFNNLWDYFGFSGKKHLRVPKRRFIRAAPKLGLFHDPEDDYDLMDKLDQGFISFQDLCIVCARRRAKQ</sequence>
<keyword evidence="2" id="KW-0812">Transmembrane</keyword>
<dbReference type="InterPro" id="IPR011992">
    <property type="entry name" value="EF-hand-dom_pair"/>
</dbReference>
<dbReference type="OrthoDB" id="26525at2759"/>
<protein>
    <recommendedName>
        <fullName evidence="5">Calmodulin</fullName>
    </recommendedName>
</protein>
<dbReference type="Gene3D" id="1.10.238.10">
    <property type="entry name" value="EF-hand"/>
    <property type="match status" value="1"/>
</dbReference>
<evidence type="ECO:0000256" key="1">
    <source>
        <dbReference type="SAM" id="MobiDB-lite"/>
    </source>
</evidence>
<feature type="transmembrane region" description="Helical" evidence="2">
    <location>
        <begin position="460"/>
        <end position="479"/>
    </location>
</feature>
<dbReference type="SUPFAM" id="SSF47473">
    <property type="entry name" value="EF-hand"/>
    <property type="match status" value="1"/>
</dbReference>
<dbReference type="InParanoid" id="A0A1Z5JHF4"/>
<keyword evidence="4" id="KW-1185">Reference proteome</keyword>
<dbReference type="EMBL" id="BDSP01000061">
    <property type="protein sequence ID" value="GAX13208.1"/>
    <property type="molecule type" value="Genomic_DNA"/>
</dbReference>
<keyword evidence="2" id="KW-1133">Transmembrane helix</keyword>
<dbReference type="AlphaFoldDB" id="A0A1Z5JHF4"/>
<evidence type="ECO:0000256" key="2">
    <source>
        <dbReference type="SAM" id="Phobius"/>
    </source>
</evidence>